<dbReference type="GO" id="GO:0003700">
    <property type="term" value="F:DNA-binding transcription factor activity"/>
    <property type="evidence" value="ECO:0007669"/>
    <property type="project" value="InterPro"/>
</dbReference>
<evidence type="ECO:0000259" key="5">
    <source>
        <dbReference type="PROSITE" id="PS01124"/>
    </source>
</evidence>
<dbReference type="GO" id="GO:0000976">
    <property type="term" value="F:transcription cis-regulatory region binding"/>
    <property type="evidence" value="ECO:0007669"/>
    <property type="project" value="TreeGrafter"/>
</dbReference>
<evidence type="ECO:0000313" key="6">
    <source>
        <dbReference type="EMBL" id="AXC50753.1"/>
    </source>
</evidence>
<feature type="domain" description="HTH araC/xylS-type" evidence="5">
    <location>
        <begin position="247"/>
        <end position="346"/>
    </location>
</feature>
<dbReference type="PANTHER" id="PTHR47894">
    <property type="entry name" value="HTH-TYPE TRANSCRIPTIONAL REGULATOR GADX"/>
    <property type="match status" value="1"/>
</dbReference>
<dbReference type="Pfam" id="PF12833">
    <property type="entry name" value="HTH_18"/>
    <property type="match status" value="1"/>
</dbReference>
<dbReference type="KEGG" id="pars:DRW48_14660"/>
<dbReference type="Pfam" id="PF12625">
    <property type="entry name" value="Arabinose_bd"/>
    <property type="match status" value="1"/>
</dbReference>
<name>A0A344PMZ8_9RHOB</name>
<protein>
    <submittedName>
        <fullName evidence="6">AraC family transcriptional regulator</fullName>
    </submittedName>
</protein>
<gene>
    <name evidence="6" type="ORF">DRW48_14660</name>
</gene>
<dbReference type="AlphaFoldDB" id="A0A344PMZ8"/>
<evidence type="ECO:0000256" key="3">
    <source>
        <dbReference type="ARBA" id="ARBA00023163"/>
    </source>
</evidence>
<evidence type="ECO:0000256" key="4">
    <source>
        <dbReference type="SAM" id="MobiDB-lite"/>
    </source>
</evidence>
<dbReference type="Gene3D" id="1.10.10.60">
    <property type="entry name" value="Homeodomain-like"/>
    <property type="match status" value="1"/>
</dbReference>
<dbReference type="InterPro" id="IPR032687">
    <property type="entry name" value="AraC-type_N"/>
</dbReference>
<dbReference type="SUPFAM" id="SSF46689">
    <property type="entry name" value="Homeodomain-like"/>
    <property type="match status" value="1"/>
</dbReference>
<dbReference type="EMBL" id="CP030918">
    <property type="protein sequence ID" value="AXC50753.1"/>
    <property type="molecule type" value="Genomic_DNA"/>
</dbReference>
<organism evidence="6 7">
    <name type="scientific">Paracoccus suum</name>
    <dbReference type="NCBI Taxonomy" id="2259340"/>
    <lineage>
        <taxon>Bacteria</taxon>
        <taxon>Pseudomonadati</taxon>
        <taxon>Pseudomonadota</taxon>
        <taxon>Alphaproteobacteria</taxon>
        <taxon>Rhodobacterales</taxon>
        <taxon>Paracoccaceae</taxon>
        <taxon>Paracoccus</taxon>
    </lineage>
</organism>
<keyword evidence="1" id="KW-0805">Transcription regulation</keyword>
<dbReference type="PANTHER" id="PTHR47894:SF4">
    <property type="entry name" value="HTH-TYPE TRANSCRIPTIONAL REGULATOR GADX"/>
    <property type="match status" value="1"/>
</dbReference>
<reference evidence="7" key="1">
    <citation type="submission" date="2018-07" db="EMBL/GenBank/DDBJ databases">
        <title>Genome sequencing of Paracoccus sp. SC2-6.</title>
        <authorList>
            <person name="Heo J."/>
            <person name="Kim S.-J."/>
            <person name="Kwon S.-W."/>
        </authorList>
    </citation>
    <scope>NUCLEOTIDE SEQUENCE [LARGE SCALE GENOMIC DNA]</scope>
    <source>
        <strain evidence="7">SC2-6</strain>
    </source>
</reference>
<feature type="region of interest" description="Disordered" evidence="4">
    <location>
        <begin position="329"/>
        <end position="349"/>
    </location>
</feature>
<dbReference type="PROSITE" id="PS01124">
    <property type="entry name" value="HTH_ARAC_FAMILY_2"/>
    <property type="match status" value="1"/>
</dbReference>
<keyword evidence="2" id="KW-0238">DNA-binding</keyword>
<proteinExistence type="predicted"/>
<feature type="compositionally biased region" description="Basic residues" evidence="4">
    <location>
        <begin position="331"/>
        <end position="342"/>
    </location>
</feature>
<dbReference type="InterPro" id="IPR018060">
    <property type="entry name" value="HTH_AraC"/>
</dbReference>
<keyword evidence="3" id="KW-0804">Transcription</keyword>
<dbReference type="SMART" id="SM00342">
    <property type="entry name" value="HTH_ARAC"/>
    <property type="match status" value="1"/>
</dbReference>
<keyword evidence="7" id="KW-1185">Reference proteome</keyword>
<dbReference type="InterPro" id="IPR009057">
    <property type="entry name" value="Homeodomain-like_sf"/>
</dbReference>
<evidence type="ECO:0000313" key="7">
    <source>
        <dbReference type="Proteomes" id="UP000252023"/>
    </source>
</evidence>
<evidence type="ECO:0000256" key="1">
    <source>
        <dbReference type="ARBA" id="ARBA00023015"/>
    </source>
</evidence>
<accession>A0A344PMZ8</accession>
<evidence type="ECO:0000256" key="2">
    <source>
        <dbReference type="ARBA" id="ARBA00023125"/>
    </source>
</evidence>
<dbReference type="OrthoDB" id="9805730at2"/>
<dbReference type="GO" id="GO:0005829">
    <property type="term" value="C:cytosol"/>
    <property type="evidence" value="ECO:0007669"/>
    <property type="project" value="TreeGrafter"/>
</dbReference>
<sequence>MREPMTDLPPVPKVRSYVLAPYVEALSAAGKSLEPTLRRYGIEPEIVHQIDELIPLENFLAITEIASQLADDNHLGLRLGANLPSQQLGAQGVIIRSGKNLGVALASYANWATALQEATQFLFTRQRHDARFIYRLGIRGPYGERQDIEFTLGNLFNLIRARMGQSWRPTEMHFEHSAPTGPRQHERVFGCPVYFDRPVNMLVLPLSDLEKEGMSGTSWRERAMIPLLQEHVAKLTLSAENHDSLARRIAMTVDQSLGRERMTLVAVADKLNMSVRTLQRRLEAEGTTFREVLGAERQRVAEGVLRNRETGRVLSAAIRAGYSDASSLSRAYKRRTGKKPSKYSRGWES</sequence>
<dbReference type="Proteomes" id="UP000252023">
    <property type="component" value="Chromosome"/>
</dbReference>